<evidence type="ECO:0000256" key="4">
    <source>
        <dbReference type="ARBA" id="ARBA00022692"/>
    </source>
</evidence>
<dbReference type="GO" id="GO:0005886">
    <property type="term" value="C:plasma membrane"/>
    <property type="evidence" value="ECO:0007669"/>
    <property type="project" value="UniProtKB-SubCell"/>
</dbReference>
<feature type="domain" description="Citrate transporter-like" evidence="8">
    <location>
        <begin position="27"/>
        <end position="417"/>
    </location>
</feature>
<dbReference type="eggNOG" id="KOG2639">
    <property type="taxonomic scope" value="Eukaryota"/>
</dbReference>
<reference evidence="9" key="3">
    <citation type="submission" date="2015-04" db="UniProtKB">
        <authorList>
            <consortium name="EnsemblPlants"/>
        </authorList>
    </citation>
    <scope>IDENTIFICATION</scope>
</reference>
<dbReference type="PANTHER" id="PTHR43302">
    <property type="entry name" value="TRANSPORTER ARSB-RELATED"/>
    <property type="match status" value="1"/>
</dbReference>
<evidence type="ECO:0000313" key="9">
    <source>
        <dbReference type="EnsemblPlants" id="LPERR10G13570.1"/>
    </source>
</evidence>
<dbReference type="STRING" id="77586.A0A0D9XM50"/>
<feature type="transmembrane region" description="Helical" evidence="7">
    <location>
        <begin position="65"/>
        <end position="81"/>
    </location>
</feature>
<evidence type="ECO:0000256" key="7">
    <source>
        <dbReference type="SAM" id="Phobius"/>
    </source>
</evidence>
<proteinExistence type="predicted"/>
<protein>
    <recommendedName>
        <fullName evidence="8">Citrate transporter-like domain-containing protein</fullName>
    </recommendedName>
</protein>
<feature type="transmembrane region" description="Helical" evidence="7">
    <location>
        <begin position="360"/>
        <end position="378"/>
    </location>
</feature>
<keyword evidence="5 7" id="KW-1133">Transmembrane helix</keyword>
<evidence type="ECO:0000256" key="5">
    <source>
        <dbReference type="ARBA" id="ARBA00022989"/>
    </source>
</evidence>
<accession>A0A0D9XM50</accession>
<dbReference type="CDD" id="cd01117">
    <property type="entry name" value="YbiR_permease"/>
    <property type="match status" value="1"/>
</dbReference>
<dbReference type="Gramene" id="LPERR10G13570.1">
    <property type="protein sequence ID" value="LPERR10G13570.1"/>
    <property type="gene ID" value="LPERR10G13570"/>
</dbReference>
<dbReference type="Pfam" id="PF03600">
    <property type="entry name" value="CitMHS"/>
    <property type="match status" value="1"/>
</dbReference>
<dbReference type="HOGENOM" id="CLU_011920_0_0_1"/>
<keyword evidence="3" id="KW-1003">Cell membrane</keyword>
<evidence type="ECO:0000259" key="8">
    <source>
        <dbReference type="Pfam" id="PF03600"/>
    </source>
</evidence>
<feature type="transmembrane region" description="Helical" evidence="7">
    <location>
        <begin position="321"/>
        <end position="339"/>
    </location>
</feature>
<feature type="transmembrane region" description="Helical" evidence="7">
    <location>
        <begin position="175"/>
        <end position="200"/>
    </location>
</feature>
<evidence type="ECO:0000256" key="2">
    <source>
        <dbReference type="ARBA" id="ARBA00022448"/>
    </source>
</evidence>
<keyword evidence="2" id="KW-0813">Transport</keyword>
<feature type="transmembrane region" description="Helical" evidence="7">
    <location>
        <begin position="277"/>
        <end position="309"/>
    </location>
</feature>
<reference evidence="10" key="2">
    <citation type="submission" date="2013-12" db="EMBL/GenBank/DDBJ databases">
        <authorList>
            <person name="Yu Y."/>
            <person name="Lee S."/>
            <person name="de Baynast K."/>
            <person name="Wissotski M."/>
            <person name="Liu L."/>
            <person name="Talag J."/>
            <person name="Goicoechea J."/>
            <person name="Angelova A."/>
            <person name="Jetty R."/>
            <person name="Kudrna D."/>
            <person name="Golser W."/>
            <person name="Rivera L."/>
            <person name="Zhang J."/>
            <person name="Wing R."/>
        </authorList>
    </citation>
    <scope>NUCLEOTIDE SEQUENCE</scope>
</reference>
<dbReference type="AlphaFoldDB" id="A0A0D9XM50"/>
<name>A0A0D9XM50_9ORYZ</name>
<evidence type="ECO:0000256" key="6">
    <source>
        <dbReference type="ARBA" id="ARBA00023136"/>
    </source>
</evidence>
<feature type="transmembrane region" description="Helical" evidence="7">
    <location>
        <begin position="451"/>
        <end position="470"/>
    </location>
</feature>
<organism evidence="9 10">
    <name type="scientific">Leersia perrieri</name>
    <dbReference type="NCBI Taxonomy" id="77586"/>
    <lineage>
        <taxon>Eukaryota</taxon>
        <taxon>Viridiplantae</taxon>
        <taxon>Streptophyta</taxon>
        <taxon>Embryophyta</taxon>
        <taxon>Tracheophyta</taxon>
        <taxon>Spermatophyta</taxon>
        <taxon>Magnoliopsida</taxon>
        <taxon>Liliopsida</taxon>
        <taxon>Poales</taxon>
        <taxon>Poaceae</taxon>
        <taxon>BOP clade</taxon>
        <taxon>Oryzoideae</taxon>
        <taxon>Oryzeae</taxon>
        <taxon>Oryzinae</taxon>
        <taxon>Leersia</taxon>
    </lineage>
</organism>
<dbReference type="InterPro" id="IPR004680">
    <property type="entry name" value="Cit_transptr-like_dom"/>
</dbReference>
<feature type="transmembrane region" description="Helical" evidence="7">
    <location>
        <begin position="37"/>
        <end position="53"/>
    </location>
</feature>
<sequence length="474" mass="50723">MALASPSKLIMGSISFGVFWMLAVFPSVPFLPIGRTAGALLGAVLMVICHVISPDDAYGSIDLPILGLLFATMVVGGYLKAAGMFRHLGRLLAWRSRGGRDLLCRVCVVTALASALFTNDTCCVVLTEFVLELAAERNLPAKPFLLALATSANIGSSATPIGNPQNLVIAFNSKISFVGFLLGILPAMLAGMAVNMVMLLCMYWKELEGIGVDDVAVGKEMEAVEEGRHVAATAEEEEEKSDDGEEVMSVMAENISTKHRWFMECSEQRRKLFLKSFAYVVTIGMLVAYMLGLNMSWTAITTAIALVVVDFRDAEPCLDKVSYSLLVFFSGMFVTVSGFNKTGLPGAIWNVMAPYSRINHVSGVTVLSIIILLLSNLASNVPTVLLMGDEVAAAAAAISPAAVTRSWLLLAWVSTVAGNLSLLGSAANLIVCEQARRATRNAYDLTFWSHVIFGLPSTLVVTAIGIPLIGKINI</sequence>
<keyword evidence="6 7" id="KW-0472">Membrane</keyword>
<dbReference type="Proteomes" id="UP000032180">
    <property type="component" value="Chromosome 10"/>
</dbReference>
<keyword evidence="4 7" id="KW-0812">Transmembrane</keyword>
<feature type="transmembrane region" description="Helical" evidence="7">
    <location>
        <begin position="409"/>
        <end position="431"/>
    </location>
</feature>
<keyword evidence="10" id="KW-1185">Reference proteome</keyword>
<feature type="transmembrane region" description="Helical" evidence="7">
    <location>
        <begin position="102"/>
        <end position="127"/>
    </location>
</feature>
<evidence type="ECO:0000256" key="1">
    <source>
        <dbReference type="ARBA" id="ARBA00004651"/>
    </source>
</evidence>
<evidence type="ECO:0000313" key="10">
    <source>
        <dbReference type="Proteomes" id="UP000032180"/>
    </source>
</evidence>
<evidence type="ECO:0000256" key="3">
    <source>
        <dbReference type="ARBA" id="ARBA00022475"/>
    </source>
</evidence>
<feature type="transmembrane region" description="Helical" evidence="7">
    <location>
        <begin position="6"/>
        <end position="25"/>
    </location>
</feature>
<dbReference type="GO" id="GO:0055085">
    <property type="term" value="P:transmembrane transport"/>
    <property type="evidence" value="ECO:0007669"/>
    <property type="project" value="InterPro"/>
</dbReference>
<reference evidence="9 10" key="1">
    <citation type="submission" date="2012-08" db="EMBL/GenBank/DDBJ databases">
        <title>Oryza genome evolution.</title>
        <authorList>
            <person name="Wing R.A."/>
        </authorList>
    </citation>
    <scope>NUCLEOTIDE SEQUENCE</scope>
</reference>
<dbReference type="EnsemblPlants" id="LPERR10G13570.1">
    <property type="protein sequence ID" value="LPERR10G13570.1"/>
    <property type="gene ID" value="LPERR10G13570"/>
</dbReference>
<dbReference type="PANTHER" id="PTHR43302:SF8">
    <property type="entry name" value="SILICON EFFLUX TRANSPORTER LSI3"/>
    <property type="match status" value="1"/>
</dbReference>
<comment type="subcellular location">
    <subcellularLocation>
        <location evidence="1">Cell membrane</location>
        <topology evidence="1">Multi-pass membrane protein</topology>
    </subcellularLocation>
</comment>